<evidence type="ECO:0000313" key="3">
    <source>
        <dbReference type="EMBL" id="RIJ30358.1"/>
    </source>
</evidence>
<dbReference type="PANTHER" id="PTHR41542">
    <property type="entry name" value="BLL5807 PROTEIN"/>
    <property type="match status" value="1"/>
</dbReference>
<keyword evidence="4" id="KW-1185">Reference proteome</keyword>
<dbReference type="NCBIfam" id="NF033779">
    <property type="entry name" value="Tim44_TimA_adap"/>
    <property type="match status" value="1"/>
</dbReference>
<feature type="region of interest" description="Disordered" evidence="1">
    <location>
        <begin position="29"/>
        <end position="64"/>
    </location>
</feature>
<reference evidence="3 4" key="1">
    <citation type="submission" date="2018-08" db="EMBL/GenBank/DDBJ databases">
        <title>Henriciella mobilis sp. nov., isolated from seawater.</title>
        <authorList>
            <person name="Cheng H."/>
            <person name="Wu Y.-H."/>
            <person name="Xu X.-W."/>
            <person name="Guo L.-L."/>
        </authorList>
    </citation>
    <scope>NUCLEOTIDE SEQUENCE [LARGE SCALE GENOMIC DNA]</scope>
    <source>
        <strain evidence="3 4">JN25</strain>
    </source>
</reference>
<proteinExistence type="predicted"/>
<dbReference type="RefSeq" id="WP_119375677.1">
    <property type="nucleotide sequence ID" value="NZ_QWFX01000006.1"/>
</dbReference>
<evidence type="ECO:0000256" key="1">
    <source>
        <dbReference type="SAM" id="MobiDB-lite"/>
    </source>
</evidence>
<gene>
    <name evidence="3" type="ORF">D1223_06885</name>
</gene>
<feature type="domain" description="Tim44-like" evidence="2">
    <location>
        <begin position="67"/>
        <end position="199"/>
    </location>
</feature>
<dbReference type="OrthoDB" id="9798618at2"/>
<sequence length="201" mass="21972">MSSSIIELVLLAAIAAFVGWRLYTTLGSDNGAPDGRARSEAPSPRPVNETPRRPADSPLRPAFTGPAAAGLEAIHAADPSFDPNEFIQGARGAYEMLAGAFARGDRDTLKPWLDTDVYEAWDGAISEREKTGAEAPQLLRIRHSEIEEARLDGDIARVTVRFEAELGDGDLTRKSEEYWTFMRNISSDDPNWLLDDVDIAG</sequence>
<accession>A0A399RG64</accession>
<dbReference type="Gene3D" id="3.10.450.240">
    <property type="match status" value="1"/>
</dbReference>
<dbReference type="Proteomes" id="UP000266385">
    <property type="component" value="Unassembled WGS sequence"/>
</dbReference>
<organism evidence="3 4">
    <name type="scientific">Henriciella mobilis</name>
    <dbReference type="NCBI Taxonomy" id="2305467"/>
    <lineage>
        <taxon>Bacteria</taxon>
        <taxon>Pseudomonadati</taxon>
        <taxon>Pseudomonadota</taxon>
        <taxon>Alphaproteobacteria</taxon>
        <taxon>Hyphomonadales</taxon>
        <taxon>Hyphomonadaceae</taxon>
        <taxon>Henriciella</taxon>
    </lineage>
</organism>
<dbReference type="SMART" id="SM00978">
    <property type="entry name" value="Tim44"/>
    <property type="match status" value="1"/>
</dbReference>
<dbReference type="InterPro" id="IPR007379">
    <property type="entry name" value="Tim44-like_dom"/>
</dbReference>
<comment type="caution">
    <text evidence="3">The sequence shown here is derived from an EMBL/GenBank/DDBJ whole genome shotgun (WGS) entry which is preliminary data.</text>
</comment>
<name>A0A399RG64_9PROT</name>
<dbReference type="EMBL" id="QWFX01000006">
    <property type="protein sequence ID" value="RIJ30358.1"/>
    <property type="molecule type" value="Genomic_DNA"/>
</dbReference>
<evidence type="ECO:0000259" key="2">
    <source>
        <dbReference type="SMART" id="SM00978"/>
    </source>
</evidence>
<dbReference type="AlphaFoldDB" id="A0A399RG64"/>
<dbReference type="SUPFAM" id="SSF54427">
    <property type="entry name" value="NTF2-like"/>
    <property type="match status" value="1"/>
</dbReference>
<protein>
    <submittedName>
        <fullName evidence="3">Tim44 domain-containing protein</fullName>
    </submittedName>
</protein>
<dbReference type="InterPro" id="IPR032710">
    <property type="entry name" value="NTF2-like_dom_sf"/>
</dbReference>
<evidence type="ECO:0000313" key="4">
    <source>
        <dbReference type="Proteomes" id="UP000266385"/>
    </source>
</evidence>
<dbReference type="PANTHER" id="PTHR41542:SF1">
    <property type="entry name" value="BLL5807 PROTEIN"/>
    <property type="match status" value="1"/>
</dbReference>
<dbReference type="Pfam" id="PF04280">
    <property type="entry name" value="Tim44"/>
    <property type="match status" value="1"/>
</dbReference>